<dbReference type="InterPro" id="IPR007473">
    <property type="entry name" value="RlmJ"/>
</dbReference>
<dbReference type="Proteomes" id="UP000004291">
    <property type="component" value="Chromosome"/>
</dbReference>
<comment type="function">
    <text evidence="1">Specifically methylates the adenine in position 2030 of 23S rRNA.</text>
</comment>
<feature type="site" description="Interaction with substrate rRNA" evidence="1">
    <location>
        <position position="20"/>
    </location>
</feature>
<evidence type="ECO:0000313" key="3">
    <source>
        <dbReference type="Proteomes" id="UP000004291"/>
    </source>
</evidence>
<dbReference type="eggNOG" id="COG2961">
    <property type="taxonomic scope" value="Bacteria"/>
</dbReference>
<keyword evidence="1" id="KW-0949">S-adenosyl-L-methionine</keyword>
<dbReference type="Gene3D" id="3.40.50.150">
    <property type="entry name" value="Vaccinia Virus protein VP39"/>
    <property type="match status" value="1"/>
</dbReference>
<dbReference type="GO" id="GO:0070475">
    <property type="term" value="P:rRNA base methylation"/>
    <property type="evidence" value="ECO:0007669"/>
    <property type="project" value="UniProtKB-UniRule"/>
</dbReference>
<feature type="active site" description="Proton acceptor" evidence="1">
    <location>
        <position position="183"/>
    </location>
</feature>
<protein>
    <recommendedName>
        <fullName evidence="1">Ribosomal RNA large subunit methyltransferase J</fullName>
        <ecNumber evidence="1">2.1.1.266</ecNumber>
    </recommendedName>
    <alternativeName>
        <fullName evidence="1">23S rRNA (adenine(2030)-N6)-methyltransferase</fullName>
    </alternativeName>
    <alternativeName>
        <fullName evidence="1">23S rRNA m6A2030 methyltransferase</fullName>
    </alternativeName>
</protein>
<dbReference type="GO" id="GO:0003723">
    <property type="term" value="F:RNA binding"/>
    <property type="evidence" value="ECO:0007669"/>
    <property type="project" value="UniProtKB-UniRule"/>
</dbReference>
<evidence type="ECO:0000256" key="1">
    <source>
        <dbReference type="HAMAP-Rule" id="MF_00934"/>
    </source>
</evidence>
<feature type="binding site" evidence="1">
    <location>
        <begin position="162"/>
        <end position="163"/>
    </location>
    <ligand>
        <name>S-adenosyl-L-methionine</name>
        <dbReference type="ChEBI" id="CHEBI:59789"/>
    </ligand>
</feature>
<dbReference type="PANTHER" id="PTHR37426:SF1">
    <property type="entry name" value="RIBOSOMAL RNA LARGE SUBUNIT METHYLTRANSFERASE J"/>
    <property type="match status" value="1"/>
</dbReference>
<keyword evidence="1" id="KW-0489">Methyltransferase</keyword>
<dbReference type="InterPro" id="IPR029063">
    <property type="entry name" value="SAM-dependent_MTases_sf"/>
</dbReference>
<evidence type="ECO:0000313" key="2">
    <source>
        <dbReference type="EMBL" id="EDQ33853.2"/>
    </source>
</evidence>
<comment type="subunit">
    <text evidence="1">Monomer.</text>
</comment>
<gene>
    <name evidence="1" type="primary">rlmJ</name>
    <name evidence="2" type="ORF">HPDFL43_05350</name>
</gene>
<dbReference type="EC" id="2.1.1.266" evidence="1"/>
<reference evidence="2 3" key="2">
    <citation type="submission" date="2012-06" db="EMBL/GenBank/DDBJ databases">
        <authorList>
            <person name="Fiebig A."/>
        </authorList>
    </citation>
    <scope>NUCLEOTIDE SEQUENCE [LARGE SCALE GENOMIC DNA]</scope>
    <source>
        <strain evidence="2 3">DFL-43</strain>
    </source>
</reference>
<name>A9D4C0_HOEPD</name>
<feature type="binding site" evidence="1">
    <location>
        <position position="119"/>
    </location>
    <ligand>
        <name>S-adenosyl-L-methionine</name>
        <dbReference type="ChEBI" id="CHEBI:59789"/>
    </ligand>
</feature>
<dbReference type="SUPFAM" id="SSF53335">
    <property type="entry name" value="S-adenosyl-L-methionine-dependent methyltransferases"/>
    <property type="match status" value="1"/>
</dbReference>
<dbReference type="PANTHER" id="PTHR37426">
    <property type="entry name" value="RIBOSOMAL RNA LARGE SUBUNIT METHYLTRANSFERASE J"/>
    <property type="match status" value="1"/>
</dbReference>
<accession>A9D4C0</accession>
<dbReference type="GO" id="GO:0036307">
    <property type="term" value="F:23S rRNA (adenine(2030)-N(6))-methyltransferase activity"/>
    <property type="evidence" value="ECO:0007669"/>
    <property type="project" value="UniProtKB-UniRule"/>
</dbReference>
<keyword evidence="1" id="KW-0694">RNA-binding</keyword>
<dbReference type="GO" id="GO:0005829">
    <property type="term" value="C:cytosol"/>
    <property type="evidence" value="ECO:0007669"/>
    <property type="project" value="TreeGrafter"/>
</dbReference>
<feature type="binding site" evidence="1">
    <location>
        <position position="137"/>
    </location>
    <ligand>
        <name>S-adenosyl-L-methionine</name>
        <dbReference type="ChEBI" id="CHEBI:59789"/>
    </ligand>
</feature>
<comment type="similarity">
    <text evidence="1">Belongs to the RlmJ family.</text>
</comment>
<comment type="catalytic activity">
    <reaction evidence="1">
        <text>adenosine(2030) in 23S rRNA + S-adenosyl-L-methionine = N(6)-methyladenosine(2030) in 23S rRNA + S-adenosyl-L-homocysteine + H(+)</text>
        <dbReference type="Rhea" id="RHEA:43736"/>
        <dbReference type="Rhea" id="RHEA-COMP:10668"/>
        <dbReference type="Rhea" id="RHEA-COMP:10669"/>
        <dbReference type="ChEBI" id="CHEBI:15378"/>
        <dbReference type="ChEBI" id="CHEBI:57856"/>
        <dbReference type="ChEBI" id="CHEBI:59789"/>
        <dbReference type="ChEBI" id="CHEBI:74411"/>
        <dbReference type="ChEBI" id="CHEBI:74449"/>
        <dbReference type="EC" id="2.1.1.266"/>
    </reaction>
</comment>
<comment type="caution">
    <text evidence="2">The sequence shown here is derived from an EMBL/GenBank/DDBJ whole genome shotgun (WGS) entry which is preliminary data.</text>
</comment>
<dbReference type="HOGENOM" id="CLU_061769_0_0_5"/>
<organism evidence="2 3">
    <name type="scientific">Hoeflea phototrophica (strain DSM 17068 / NCIMB 14078 / DFL-43)</name>
    <dbReference type="NCBI Taxonomy" id="411684"/>
    <lineage>
        <taxon>Bacteria</taxon>
        <taxon>Pseudomonadati</taxon>
        <taxon>Pseudomonadota</taxon>
        <taxon>Alphaproteobacteria</taxon>
        <taxon>Hyphomicrobiales</taxon>
        <taxon>Rhizobiaceae</taxon>
        <taxon>Hoeflea</taxon>
    </lineage>
</organism>
<reference evidence="2 3" key="1">
    <citation type="submission" date="2007-10" db="EMBL/GenBank/DDBJ databases">
        <authorList>
            <person name="Wagner-Dobler I."/>
            <person name="Ferriera S."/>
            <person name="Johnson J."/>
            <person name="Kravitz S."/>
            <person name="Beeson K."/>
            <person name="Sutton G."/>
            <person name="Rogers Y.-H."/>
            <person name="Friedman R."/>
            <person name="Frazier M."/>
            <person name="Venter J.C."/>
        </authorList>
    </citation>
    <scope>NUCLEOTIDE SEQUENCE [LARGE SCALE GENOMIC DNA]</scope>
    <source>
        <strain evidence="2 3">DFL-43</strain>
    </source>
</reference>
<keyword evidence="1" id="KW-0808">Transferase</keyword>
<dbReference type="AlphaFoldDB" id="A9D4C0"/>
<feature type="binding site" evidence="1">
    <location>
        <position position="58"/>
    </location>
    <ligand>
        <name>S-adenosyl-L-methionine</name>
        <dbReference type="ChEBI" id="CHEBI:59789"/>
    </ligand>
</feature>
<dbReference type="EMBL" id="ABIA03000002">
    <property type="protein sequence ID" value="EDQ33853.2"/>
    <property type="molecule type" value="Genomic_DNA"/>
</dbReference>
<feature type="binding site" evidence="1">
    <location>
        <position position="35"/>
    </location>
    <ligand>
        <name>S-adenosyl-L-methionine</name>
        <dbReference type="ChEBI" id="CHEBI:59789"/>
    </ligand>
</feature>
<sequence length="300" mass="33362">MSAWIASDQFRDRSARPMNYRHSYHAGNFADVLKHAVLAQIITYLKRKDQAFRIIDTHAGIGLYDLSSKEAQKTGEWHGGVGRVMEAKPSDQLAAFLAPWLTAVREMNPDGGMRLYPGSPKLARLLFRKQDRLSAIELHPADAKQLRSVFEGDYQVRVTELDGWLSLGAHLPPKEKRGLVLIDPPFEQEGEFDRLVDGLARATRRFPGGTYMLWHPIKADSPLATFDKKLIALARPRTLTVRLLVRDNKISPSLNGTGLVIVNPPFTLESELKAVLPELVTILAEGPGAVSEVRVLVGES</sequence>
<dbReference type="HAMAP" id="MF_00934">
    <property type="entry name" value="23SrRNA_methyltr_J"/>
    <property type="match status" value="1"/>
</dbReference>
<keyword evidence="3" id="KW-1185">Reference proteome</keyword>
<proteinExistence type="inferred from homology"/>
<dbReference type="Pfam" id="PF04378">
    <property type="entry name" value="RsmJ"/>
    <property type="match status" value="1"/>
</dbReference>
<keyword evidence="1" id="KW-0698">rRNA processing</keyword>
<feature type="binding site" evidence="1">
    <location>
        <position position="183"/>
    </location>
    <ligand>
        <name>S-adenosyl-L-methionine</name>
        <dbReference type="ChEBI" id="CHEBI:59789"/>
    </ligand>
</feature>